<dbReference type="Gene3D" id="3.40.50.2020">
    <property type="match status" value="1"/>
</dbReference>
<dbReference type="GO" id="GO:0004749">
    <property type="term" value="F:ribose phosphate diphosphokinase activity"/>
    <property type="evidence" value="ECO:0007669"/>
    <property type="project" value="UniProtKB-EC"/>
</dbReference>
<dbReference type="GO" id="GO:0006015">
    <property type="term" value="P:5-phosphoribose 1-diphosphate biosynthetic process"/>
    <property type="evidence" value="ECO:0007669"/>
    <property type="project" value="TreeGrafter"/>
</dbReference>
<dbReference type="GO" id="GO:0000287">
    <property type="term" value="F:magnesium ion binding"/>
    <property type="evidence" value="ECO:0007669"/>
    <property type="project" value="InterPro"/>
</dbReference>
<reference evidence="9" key="1">
    <citation type="submission" date="2022-08" db="EMBL/GenBank/DDBJ databases">
        <title>Genome sequencing of akame (Lates japonicus).</title>
        <authorList>
            <person name="Hashiguchi Y."/>
            <person name="Takahashi H."/>
        </authorList>
    </citation>
    <scope>NUCLEOTIDE SEQUENCE</scope>
    <source>
        <strain evidence="9">Kochi</strain>
    </source>
</reference>
<accession>A0AAD3QVN4</accession>
<sequence length="294" mass="32771">MDPRLTDPADAHRETRLNADFPLLIHKERKKANGSGSMVLVGDAKDRVAIQTTYLYLAHHLATDKSGQGLRPSLTHDLSPGPAISRINNACSRSVVVTNTIPQEEKMAMPKIQVIDISMIPWRRSEEPTTGERLRPKEKYGQVNLVDASLSLCVLDNGPMAVRSRWVEPAGEQRRLSATMSDKPDISEVTSFDKTVEEDETQEKLNPRFQKKITLFNFCVAIHSFLSLFALHSIEQEREGSGDAVKPSLPLMHSRGRVMPPGPPSHSHYPLTPHAPTPPPHKHLQRTPPSRCRG</sequence>
<evidence type="ECO:0000256" key="2">
    <source>
        <dbReference type="ARBA" id="ARBA00006478"/>
    </source>
</evidence>
<keyword evidence="7" id="KW-0067">ATP-binding</keyword>
<dbReference type="PANTHER" id="PTHR10210:SF32">
    <property type="entry name" value="RIBOSE-PHOSPHATE PYROPHOSPHOKINASE 2"/>
    <property type="match status" value="1"/>
</dbReference>
<evidence type="ECO:0000256" key="8">
    <source>
        <dbReference type="SAM" id="MobiDB-lite"/>
    </source>
</evidence>
<evidence type="ECO:0000256" key="1">
    <source>
        <dbReference type="ARBA" id="ARBA00004996"/>
    </source>
</evidence>
<evidence type="ECO:0000313" key="10">
    <source>
        <dbReference type="Proteomes" id="UP001279410"/>
    </source>
</evidence>
<evidence type="ECO:0000256" key="6">
    <source>
        <dbReference type="ARBA" id="ARBA00022777"/>
    </source>
</evidence>
<comment type="similarity">
    <text evidence="2">Belongs to the ribose-phosphate pyrophosphokinase family.</text>
</comment>
<dbReference type="Pfam" id="PF14572">
    <property type="entry name" value="Pribosyl_synth"/>
    <property type="match status" value="1"/>
</dbReference>
<dbReference type="InterPro" id="IPR005946">
    <property type="entry name" value="Rib-P_diPkinase"/>
</dbReference>
<comment type="caution">
    <text evidence="9">The sequence shown here is derived from an EMBL/GenBank/DDBJ whole genome shotgun (WGS) entry which is preliminary data.</text>
</comment>
<evidence type="ECO:0000313" key="9">
    <source>
        <dbReference type="EMBL" id="GLD46562.1"/>
    </source>
</evidence>
<proteinExistence type="inferred from homology"/>
<organism evidence="9 10">
    <name type="scientific">Lates japonicus</name>
    <name type="common">Japanese lates</name>
    <dbReference type="NCBI Taxonomy" id="270547"/>
    <lineage>
        <taxon>Eukaryota</taxon>
        <taxon>Metazoa</taxon>
        <taxon>Chordata</taxon>
        <taxon>Craniata</taxon>
        <taxon>Vertebrata</taxon>
        <taxon>Euteleostomi</taxon>
        <taxon>Actinopterygii</taxon>
        <taxon>Neopterygii</taxon>
        <taxon>Teleostei</taxon>
        <taxon>Neoteleostei</taxon>
        <taxon>Acanthomorphata</taxon>
        <taxon>Carangaria</taxon>
        <taxon>Carangaria incertae sedis</taxon>
        <taxon>Centropomidae</taxon>
        <taxon>Lates</taxon>
    </lineage>
</organism>
<evidence type="ECO:0000256" key="4">
    <source>
        <dbReference type="ARBA" id="ARBA00022679"/>
    </source>
</evidence>
<dbReference type="GO" id="GO:0016301">
    <property type="term" value="F:kinase activity"/>
    <property type="evidence" value="ECO:0007669"/>
    <property type="project" value="UniProtKB-KW"/>
</dbReference>
<evidence type="ECO:0000256" key="5">
    <source>
        <dbReference type="ARBA" id="ARBA00022741"/>
    </source>
</evidence>
<protein>
    <recommendedName>
        <fullName evidence="3">ribose-phosphate diphosphokinase</fullName>
        <ecNumber evidence="3">2.7.6.1</ecNumber>
    </recommendedName>
</protein>
<keyword evidence="4" id="KW-0808">Transferase</keyword>
<dbReference type="EMBL" id="BRZM01003229">
    <property type="protein sequence ID" value="GLD46562.1"/>
    <property type="molecule type" value="Genomic_DNA"/>
</dbReference>
<keyword evidence="5" id="KW-0547">Nucleotide-binding</keyword>
<dbReference type="InterPro" id="IPR029057">
    <property type="entry name" value="PRTase-like"/>
</dbReference>
<evidence type="ECO:0000256" key="7">
    <source>
        <dbReference type="ARBA" id="ARBA00022840"/>
    </source>
</evidence>
<dbReference type="GO" id="GO:0006164">
    <property type="term" value="P:purine nucleotide biosynthetic process"/>
    <property type="evidence" value="ECO:0007669"/>
    <property type="project" value="TreeGrafter"/>
</dbReference>
<dbReference type="AlphaFoldDB" id="A0AAD3QVN4"/>
<comment type="pathway">
    <text evidence="1">Metabolic intermediate biosynthesis; 5-phospho-alpha-D-ribose 1-diphosphate biosynthesis; 5-phospho-alpha-D-ribose 1-diphosphate from D-ribose 5-phosphate (route I): step 1/1.</text>
</comment>
<dbReference type="PANTHER" id="PTHR10210">
    <property type="entry name" value="RIBOSE-PHOSPHATE DIPHOSPHOKINASE FAMILY MEMBER"/>
    <property type="match status" value="1"/>
</dbReference>
<evidence type="ECO:0000256" key="3">
    <source>
        <dbReference type="ARBA" id="ARBA00013247"/>
    </source>
</evidence>
<dbReference type="SUPFAM" id="SSF53271">
    <property type="entry name" value="PRTase-like"/>
    <property type="match status" value="1"/>
</dbReference>
<dbReference type="GO" id="GO:0005524">
    <property type="term" value="F:ATP binding"/>
    <property type="evidence" value="ECO:0007669"/>
    <property type="project" value="UniProtKB-KW"/>
</dbReference>
<dbReference type="GO" id="GO:0005737">
    <property type="term" value="C:cytoplasm"/>
    <property type="evidence" value="ECO:0007669"/>
    <property type="project" value="TreeGrafter"/>
</dbReference>
<dbReference type="GO" id="GO:0002189">
    <property type="term" value="C:ribose phosphate diphosphokinase complex"/>
    <property type="evidence" value="ECO:0007669"/>
    <property type="project" value="TreeGrafter"/>
</dbReference>
<keyword evidence="6" id="KW-0418">Kinase</keyword>
<keyword evidence="10" id="KW-1185">Reference proteome</keyword>
<gene>
    <name evidence="9" type="ORF">AKAME5_002703400</name>
</gene>
<name>A0AAD3QVN4_LATJO</name>
<dbReference type="Proteomes" id="UP001279410">
    <property type="component" value="Unassembled WGS sequence"/>
</dbReference>
<dbReference type="EC" id="2.7.6.1" evidence="3"/>
<feature type="region of interest" description="Disordered" evidence="8">
    <location>
        <begin position="241"/>
        <end position="294"/>
    </location>
</feature>